<protein>
    <submittedName>
        <fullName evidence="2">Uncharacterized protein</fullName>
    </submittedName>
</protein>
<dbReference type="EMBL" id="KQ417754">
    <property type="protein sequence ID" value="KOF90476.1"/>
    <property type="molecule type" value="Genomic_DNA"/>
</dbReference>
<accession>A0A0L8HML4</accession>
<organism evidence="2">
    <name type="scientific">Octopus bimaculoides</name>
    <name type="common">California two-spotted octopus</name>
    <dbReference type="NCBI Taxonomy" id="37653"/>
    <lineage>
        <taxon>Eukaryota</taxon>
        <taxon>Metazoa</taxon>
        <taxon>Spiralia</taxon>
        <taxon>Lophotrochozoa</taxon>
        <taxon>Mollusca</taxon>
        <taxon>Cephalopoda</taxon>
        <taxon>Coleoidea</taxon>
        <taxon>Octopodiformes</taxon>
        <taxon>Octopoda</taxon>
        <taxon>Incirrata</taxon>
        <taxon>Octopodidae</taxon>
        <taxon>Octopus</taxon>
    </lineage>
</organism>
<feature type="compositionally biased region" description="Basic and acidic residues" evidence="1">
    <location>
        <begin position="177"/>
        <end position="200"/>
    </location>
</feature>
<evidence type="ECO:0000256" key="1">
    <source>
        <dbReference type="SAM" id="MobiDB-lite"/>
    </source>
</evidence>
<feature type="region of interest" description="Disordered" evidence="1">
    <location>
        <begin position="171"/>
        <end position="200"/>
    </location>
</feature>
<reference evidence="2" key="1">
    <citation type="submission" date="2015-07" db="EMBL/GenBank/DDBJ databases">
        <title>MeaNS - Measles Nucleotide Surveillance Program.</title>
        <authorList>
            <person name="Tran T."/>
            <person name="Druce J."/>
        </authorList>
    </citation>
    <scope>NUCLEOTIDE SEQUENCE</scope>
    <source>
        <strain evidence="2">UCB-OBI-ISO-001</strain>
        <tissue evidence="2">Gonad</tissue>
    </source>
</reference>
<sequence>MMLEKLAADNSQVDSDTLLTWANMAKNSVQMWNGFSSHQLVFGKNPNVPNIMQAELPALEGSTTSETFFKHLNALHEARKAFKQMEASGRIRQALRSKVRAAEQIYENGDNVFYKREGKEWWLGPGKVVFQDGKVMFVRHESYPEVDDNDNDTNSASSQLCISKDQLNVLEEGGVDTSHDHKSDNSPKDDSDGGHPHCKE</sequence>
<dbReference type="AlphaFoldDB" id="A0A0L8HML4"/>
<proteinExistence type="predicted"/>
<feature type="region of interest" description="Disordered" evidence="1">
    <location>
        <begin position="144"/>
        <end position="163"/>
    </location>
</feature>
<name>A0A0L8HML4_OCTBM</name>
<evidence type="ECO:0000313" key="2">
    <source>
        <dbReference type="EMBL" id="KOF90476.1"/>
    </source>
</evidence>
<gene>
    <name evidence="2" type="ORF">OCBIM_22011156mg</name>
</gene>